<sequence>MCVFHSAGLIHRDIKCDNILLHSPPGSGRVYAKISDFGFAKKADSTNKQTYLAGTIPFMAPELFKRPIISTQKVDIYALGVTFYRLIVHTYPLMLDTYKDYQKVMAHLKCIERPPIIKDNLLWDLLSKMLEFDPNKRITAAEALQHPYFTSPEAIADISPEQYELAQYAEKLQLNDKISEFDKDPTFILSFSEIAEYIQSDIQRNPPQEQSEPELYSDQLIPHQFDSQQTHYITDTQKHTTLTLKFSGSTSQRKFSASI</sequence>
<keyword evidence="4" id="KW-0067">ATP-binding</keyword>
<dbReference type="PANTHER" id="PTHR24348:SF22">
    <property type="entry name" value="NON-SPECIFIC SERINE_THREONINE PROTEIN KINASE"/>
    <property type="match status" value="1"/>
</dbReference>
<dbReference type="Gene3D" id="1.10.510.10">
    <property type="entry name" value="Transferase(Phosphotransferase) domain 1"/>
    <property type="match status" value="1"/>
</dbReference>
<protein>
    <recommendedName>
        <fullName evidence="5">Protein kinase domain-containing protein</fullName>
    </recommendedName>
</protein>
<dbReference type="PANTHER" id="PTHR24348">
    <property type="entry name" value="SERINE/THREONINE-PROTEIN KINASE UNC-51-RELATED"/>
    <property type="match status" value="1"/>
</dbReference>
<proteinExistence type="predicted"/>
<dbReference type="GO" id="GO:0005776">
    <property type="term" value="C:autophagosome"/>
    <property type="evidence" value="ECO:0007669"/>
    <property type="project" value="TreeGrafter"/>
</dbReference>
<dbReference type="PROSITE" id="PS00108">
    <property type="entry name" value="PROTEIN_KINASE_ST"/>
    <property type="match status" value="1"/>
</dbReference>
<organism evidence="6 7">
    <name type="scientific">Streblomastix strix</name>
    <dbReference type="NCBI Taxonomy" id="222440"/>
    <lineage>
        <taxon>Eukaryota</taxon>
        <taxon>Metamonada</taxon>
        <taxon>Preaxostyla</taxon>
        <taxon>Oxymonadida</taxon>
        <taxon>Streblomastigidae</taxon>
        <taxon>Streblomastix</taxon>
    </lineage>
</organism>
<dbReference type="AlphaFoldDB" id="A0A5J4WPZ6"/>
<dbReference type="InterPro" id="IPR008271">
    <property type="entry name" value="Ser/Thr_kinase_AS"/>
</dbReference>
<dbReference type="InterPro" id="IPR000719">
    <property type="entry name" value="Prot_kinase_dom"/>
</dbReference>
<dbReference type="GO" id="GO:0016020">
    <property type="term" value="C:membrane"/>
    <property type="evidence" value="ECO:0007669"/>
    <property type="project" value="TreeGrafter"/>
</dbReference>
<dbReference type="PROSITE" id="PS50011">
    <property type="entry name" value="PROTEIN_KINASE_DOM"/>
    <property type="match status" value="1"/>
</dbReference>
<dbReference type="GO" id="GO:0000407">
    <property type="term" value="C:phagophore assembly site"/>
    <property type="evidence" value="ECO:0007669"/>
    <property type="project" value="TreeGrafter"/>
</dbReference>
<dbReference type="EMBL" id="SNRW01001305">
    <property type="protein sequence ID" value="KAA6396938.1"/>
    <property type="molecule type" value="Genomic_DNA"/>
</dbReference>
<evidence type="ECO:0000256" key="2">
    <source>
        <dbReference type="ARBA" id="ARBA00022741"/>
    </source>
</evidence>
<reference evidence="6 7" key="1">
    <citation type="submission" date="2019-03" db="EMBL/GenBank/DDBJ databases">
        <title>Single cell metagenomics reveals metabolic interactions within the superorganism composed of flagellate Streblomastix strix and complex community of Bacteroidetes bacteria on its surface.</title>
        <authorList>
            <person name="Treitli S.C."/>
            <person name="Kolisko M."/>
            <person name="Husnik F."/>
            <person name="Keeling P."/>
            <person name="Hampl V."/>
        </authorList>
    </citation>
    <scope>NUCLEOTIDE SEQUENCE [LARGE SCALE GENOMIC DNA]</scope>
    <source>
        <strain evidence="6">ST1C</strain>
    </source>
</reference>
<dbReference type="Pfam" id="PF00069">
    <property type="entry name" value="Pkinase"/>
    <property type="match status" value="1"/>
</dbReference>
<dbReference type="GO" id="GO:0005829">
    <property type="term" value="C:cytosol"/>
    <property type="evidence" value="ECO:0007669"/>
    <property type="project" value="TreeGrafter"/>
</dbReference>
<dbReference type="SMART" id="SM00220">
    <property type="entry name" value="S_TKc"/>
    <property type="match status" value="1"/>
</dbReference>
<comment type="caution">
    <text evidence="6">The sequence shown here is derived from an EMBL/GenBank/DDBJ whole genome shotgun (WGS) entry which is preliminary data.</text>
</comment>
<dbReference type="InterPro" id="IPR011009">
    <property type="entry name" value="Kinase-like_dom_sf"/>
</dbReference>
<name>A0A5J4WPZ6_9EUKA</name>
<evidence type="ECO:0000256" key="1">
    <source>
        <dbReference type="ARBA" id="ARBA00022679"/>
    </source>
</evidence>
<gene>
    <name evidence="6" type="ORF">EZS28_007534</name>
</gene>
<dbReference type="InterPro" id="IPR045269">
    <property type="entry name" value="Atg1-like"/>
</dbReference>
<dbReference type="SUPFAM" id="SSF56112">
    <property type="entry name" value="Protein kinase-like (PK-like)"/>
    <property type="match status" value="1"/>
</dbReference>
<evidence type="ECO:0000256" key="3">
    <source>
        <dbReference type="ARBA" id="ARBA00022777"/>
    </source>
</evidence>
<evidence type="ECO:0000256" key="4">
    <source>
        <dbReference type="ARBA" id="ARBA00022840"/>
    </source>
</evidence>
<dbReference type="GO" id="GO:0010506">
    <property type="term" value="P:regulation of autophagy"/>
    <property type="evidence" value="ECO:0007669"/>
    <property type="project" value="InterPro"/>
</dbReference>
<dbReference type="GO" id="GO:0000045">
    <property type="term" value="P:autophagosome assembly"/>
    <property type="evidence" value="ECO:0007669"/>
    <property type="project" value="TreeGrafter"/>
</dbReference>
<keyword evidence="3" id="KW-0418">Kinase</keyword>
<keyword evidence="2" id="KW-0547">Nucleotide-binding</keyword>
<accession>A0A5J4WPZ6</accession>
<dbReference type="GO" id="GO:0005524">
    <property type="term" value="F:ATP binding"/>
    <property type="evidence" value="ECO:0007669"/>
    <property type="project" value="UniProtKB-KW"/>
</dbReference>
<dbReference type="Proteomes" id="UP000324800">
    <property type="component" value="Unassembled WGS sequence"/>
</dbReference>
<evidence type="ECO:0000313" key="6">
    <source>
        <dbReference type="EMBL" id="KAA6396938.1"/>
    </source>
</evidence>
<evidence type="ECO:0000259" key="5">
    <source>
        <dbReference type="PROSITE" id="PS50011"/>
    </source>
</evidence>
<keyword evidence="1" id="KW-0808">Transferase</keyword>
<feature type="domain" description="Protein kinase" evidence="5">
    <location>
        <begin position="1"/>
        <end position="149"/>
    </location>
</feature>
<evidence type="ECO:0000313" key="7">
    <source>
        <dbReference type="Proteomes" id="UP000324800"/>
    </source>
</evidence>
<dbReference type="GO" id="GO:0004674">
    <property type="term" value="F:protein serine/threonine kinase activity"/>
    <property type="evidence" value="ECO:0007669"/>
    <property type="project" value="InterPro"/>
</dbReference>